<feature type="transmembrane region" description="Helical" evidence="1">
    <location>
        <begin position="143"/>
        <end position="165"/>
    </location>
</feature>
<feature type="transmembrane region" description="Helical" evidence="1">
    <location>
        <begin position="54"/>
        <end position="73"/>
    </location>
</feature>
<reference evidence="2 3" key="1">
    <citation type="submission" date="2024-11" db="EMBL/GenBank/DDBJ databases">
        <authorList>
            <person name="Heng Y.C."/>
            <person name="Lim A.C.H."/>
            <person name="Lee J.K.Y."/>
            <person name="Kittelmann S."/>
        </authorList>
    </citation>
    <scope>NUCLEOTIDE SEQUENCE [LARGE SCALE GENOMIC DNA]</scope>
    <source>
        <strain evidence="2 3">WILCCON 0202</strain>
    </source>
</reference>
<dbReference type="Proteomes" id="UP001623661">
    <property type="component" value="Unassembled WGS sequence"/>
</dbReference>
<feature type="transmembrane region" description="Helical" evidence="1">
    <location>
        <begin position="85"/>
        <end position="103"/>
    </location>
</feature>
<keyword evidence="1" id="KW-0812">Transmembrane</keyword>
<protein>
    <recommendedName>
        <fullName evidence="4">4Fe-4S ferredoxin-type domain-containing protein</fullName>
    </recommendedName>
</protein>
<name>A0ABW8TQA1_9CLOT</name>
<dbReference type="RefSeq" id="WP_406763981.1">
    <property type="nucleotide sequence ID" value="NZ_JBJHZY010000001.1"/>
</dbReference>
<keyword evidence="1" id="KW-1133">Transmembrane helix</keyword>
<evidence type="ECO:0000256" key="1">
    <source>
        <dbReference type="SAM" id="Phobius"/>
    </source>
</evidence>
<proteinExistence type="predicted"/>
<sequence>MDKNNRVELKILKIILLIYITLCIIIAGLNYGYSSHAAPQASAFINWLWLFYENWVKTLFIIIGSFLTIRVIGTSKRTLMRKRNLIGFITAALIVHITAPILLHNEELYFFTMPLPWTTTPIQLLFSKAPFYMSRFSIWGADGISAALIFYLCYSIIVLAGTLLFGRRWQCSTICLFNGFLQKYLTLQFR</sequence>
<evidence type="ECO:0000313" key="3">
    <source>
        <dbReference type="Proteomes" id="UP001623661"/>
    </source>
</evidence>
<dbReference type="EMBL" id="JBJHZY010000001">
    <property type="protein sequence ID" value="MFL0267376.1"/>
    <property type="molecule type" value="Genomic_DNA"/>
</dbReference>
<keyword evidence="1" id="KW-0472">Membrane</keyword>
<gene>
    <name evidence="2" type="ORF">ACJDUH_04600</name>
</gene>
<feature type="transmembrane region" description="Helical" evidence="1">
    <location>
        <begin position="12"/>
        <end position="34"/>
    </location>
</feature>
<accession>A0ABW8TQA1</accession>
<keyword evidence="3" id="KW-1185">Reference proteome</keyword>
<organism evidence="2 3">
    <name type="scientific">Candidatus Clostridium radicumherbarum</name>
    <dbReference type="NCBI Taxonomy" id="3381662"/>
    <lineage>
        <taxon>Bacteria</taxon>
        <taxon>Bacillati</taxon>
        <taxon>Bacillota</taxon>
        <taxon>Clostridia</taxon>
        <taxon>Eubacteriales</taxon>
        <taxon>Clostridiaceae</taxon>
        <taxon>Clostridium</taxon>
    </lineage>
</organism>
<evidence type="ECO:0000313" key="2">
    <source>
        <dbReference type="EMBL" id="MFL0267376.1"/>
    </source>
</evidence>
<evidence type="ECO:0008006" key="4">
    <source>
        <dbReference type="Google" id="ProtNLM"/>
    </source>
</evidence>
<comment type="caution">
    <text evidence="2">The sequence shown here is derived from an EMBL/GenBank/DDBJ whole genome shotgun (WGS) entry which is preliminary data.</text>
</comment>